<evidence type="ECO:0000259" key="1">
    <source>
        <dbReference type="Pfam" id="PF01368"/>
    </source>
</evidence>
<comment type="caution">
    <text evidence="2">The sequence shown here is derived from an EMBL/GenBank/DDBJ whole genome shotgun (WGS) entry which is preliminary data.</text>
</comment>
<feature type="domain" description="DDH" evidence="1">
    <location>
        <begin position="14"/>
        <end position="146"/>
    </location>
</feature>
<name>A0AAV7Y7J0_9EUKA</name>
<protein>
    <submittedName>
        <fullName evidence="2">Manganese-dependent inorganic pyrophosphatase-related</fullName>
    </submittedName>
</protein>
<proteinExistence type="predicted"/>
<dbReference type="Pfam" id="PF01368">
    <property type="entry name" value="DHH"/>
    <property type="match status" value="1"/>
</dbReference>
<accession>A0AAV7Y7J0</accession>
<gene>
    <name evidence="2" type="ORF">M0812_30333</name>
</gene>
<sequence>MFFPKPNKRFLNQTIYVTGHLYPDVDSVISTIMACQVLKHFGFKVEPLILKYPDQYTIRILNKLNIETPPLRDKSTFVDEKVFLVDHDHISNSIGKETNCEVVGIIDHHISPEVDSLCQNIYIKEKSSCSLILYFMMKEIKDFKITKEHKIMTIYSSAVDTSAMLSDKISMEEKKIINKFIEEEKISIDELKRDILIETDLSLELPILAKNGFITFNEDGIKAGSIYIEVFEHVQKKEEKIKQLLDYIQETTEYQLFVVVYWNFTLSTTTVYLCGDLNKSEIFQTFTLQGISGRGNTVIPMVREKIRTYNKQKN</sequence>
<dbReference type="Proteomes" id="UP001146793">
    <property type="component" value="Unassembled WGS sequence"/>
</dbReference>
<reference evidence="2" key="1">
    <citation type="submission" date="2022-08" db="EMBL/GenBank/DDBJ databases">
        <title>Novel sulphate-reducing endosymbionts in the free-living metamonad Anaeramoeba.</title>
        <authorList>
            <person name="Jerlstrom-Hultqvist J."/>
            <person name="Cepicka I."/>
            <person name="Gallot-Lavallee L."/>
            <person name="Salas-Leiva D."/>
            <person name="Curtis B.A."/>
            <person name="Zahonova K."/>
            <person name="Pipaliya S."/>
            <person name="Dacks J."/>
            <person name="Roger A.J."/>
        </authorList>
    </citation>
    <scope>NUCLEOTIDE SEQUENCE</scope>
    <source>
        <strain evidence="2">Busselton2</strain>
    </source>
</reference>
<dbReference type="EMBL" id="JANTQA010000076">
    <property type="protein sequence ID" value="KAJ3423797.1"/>
    <property type="molecule type" value="Genomic_DNA"/>
</dbReference>
<dbReference type="Gene3D" id="3.90.1640.10">
    <property type="entry name" value="inorganic pyrophosphatase (n-terminal core)"/>
    <property type="match status" value="1"/>
</dbReference>
<evidence type="ECO:0000313" key="2">
    <source>
        <dbReference type="EMBL" id="KAJ3423797.1"/>
    </source>
</evidence>
<dbReference type="AlphaFoldDB" id="A0AAV7Y7J0"/>
<dbReference type="InterPro" id="IPR001667">
    <property type="entry name" value="DDH_dom"/>
</dbReference>
<dbReference type="InterPro" id="IPR038763">
    <property type="entry name" value="DHH_sf"/>
</dbReference>
<evidence type="ECO:0000313" key="3">
    <source>
        <dbReference type="Proteomes" id="UP001146793"/>
    </source>
</evidence>
<organism evidence="2 3">
    <name type="scientific">Anaeramoeba flamelloides</name>
    <dbReference type="NCBI Taxonomy" id="1746091"/>
    <lineage>
        <taxon>Eukaryota</taxon>
        <taxon>Metamonada</taxon>
        <taxon>Anaeramoebidae</taxon>
        <taxon>Anaeramoeba</taxon>
    </lineage>
</organism>
<dbReference type="SUPFAM" id="SSF64182">
    <property type="entry name" value="DHH phosphoesterases"/>
    <property type="match status" value="1"/>
</dbReference>